<accession>A0ACB7IK25</accession>
<proteinExistence type="predicted"/>
<sequence length="222" mass="24473">MQANPVHLHAVPSIPPTHLLLSLPTVIVIMALYPTTCTAFIALATVDTLNERNGGKRKKPKKNENKRRTKGTSKNEGKLKNGKDNSAAGKRSTSTAEPSIENGMGNELRTRRADAARQRSPKSSTPPRIYTLPYPYSPRASTFARTTPTQNEHLWETNANTTGNERQLKINAFAQTNAGALARGCGTRLRVREYGRMGSTRDRAIEKQNGNDDDNDNGAYRE</sequence>
<name>A0ACB7IK25_PLECO</name>
<evidence type="ECO:0000313" key="2">
    <source>
        <dbReference type="Proteomes" id="UP000824881"/>
    </source>
</evidence>
<keyword evidence="2" id="KW-1185">Reference proteome</keyword>
<dbReference type="Proteomes" id="UP000824881">
    <property type="component" value="Unassembled WGS sequence"/>
</dbReference>
<reference evidence="1 2" key="1">
    <citation type="journal article" date="2021" name="Appl. Environ. Microbiol.">
        <title>Genetic linkage and physical mapping for an oyster mushroom Pleurotus cornucopiae and QTL analysis for the trait cap color.</title>
        <authorList>
            <person name="Zhang Y."/>
            <person name="Gao W."/>
            <person name="Sonnenberg A."/>
            <person name="Chen Q."/>
            <person name="Zhang J."/>
            <person name="Huang C."/>
        </authorList>
    </citation>
    <scope>NUCLEOTIDE SEQUENCE [LARGE SCALE GENOMIC DNA]</scope>
    <source>
        <strain evidence="1">CCMSSC00406</strain>
    </source>
</reference>
<protein>
    <submittedName>
        <fullName evidence="1">Uncharacterized protein</fullName>
    </submittedName>
</protein>
<comment type="caution">
    <text evidence="1">The sequence shown here is derived from an EMBL/GenBank/DDBJ whole genome shotgun (WGS) entry which is preliminary data.</text>
</comment>
<organism evidence="1 2">
    <name type="scientific">Pleurotus cornucopiae</name>
    <name type="common">Cornucopia mushroom</name>
    <dbReference type="NCBI Taxonomy" id="5321"/>
    <lineage>
        <taxon>Eukaryota</taxon>
        <taxon>Fungi</taxon>
        <taxon>Dikarya</taxon>
        <taxon>Basidiomycota</taxon>
        <taxon>Agaricomycotina</taxon>
        <taxon>Agaricomycetes</taxon>
        <taxon>Agaricomycetidae</taxon>
        <taxon>Agaricales</taxon>
        <taxon>Pleurotineae</taxon>
        <taxon>Pleurotaceae</taxon>
        <taxon>Pleurotus</taxon>
    </lineage>
</organism>
<gene>
    <name evidence="1" type="ORF">CCMSSC00406_0010029</name>
</gene>
<dbReference type="EMBL" id="WQMT02000010">
    <property type="protein sequence ID" value="KAG9218450.1"/>
    <property type="molecule type" value="Genomic_DNA"/>
</dbReference>
<evidence type="ECO:0000313" key="1">
    <source>
        <dbReference type="EMBL" id="KAG9218450.1"/>
    </source>
</evidence>